<comment type="subcellular location">
    <subcellularLocation>
        <location evidence="1">Nucleus</location>
    </subcellularLocation>
</comment>
<dbReference type="OrthoDB" id="2593073at2759"/>
<organism evidence="5 6">
    <name type="scientific">Gymnopilus dilepis</name>
    <dbReference type="NCBI Taxonomy" id="231916"/>
    <lineage>
        <taxon>Eukaryota</taxon>
        <taxon>Fungi</taxon>
        <taxon>Dikarya</taxon>
        <taxon>Basidiomycota</taxon>
        <taxon>Agaricomycotina</taxon>
        <taxon>Agaricomycetes</taxon>
        <taxon>Agaricomycetidae</taxon>
        <taxon>Agaricales</taxon>
        <taxon>Agaricineae</taxon>
        <taxon>Hymenogastraceae</taxon>
        <taxon>Gymnopilus</taxon>
    </lineage>
</organism>
<dbReference type="PANTHER" id="PTHR40621">
    <property type="entry name" value="TRANSCRIPTION FACTOR KAPC-RELATED"/>
    <property type="match status" value="1"/>
</dbReference>
<evidence type="ECO:0000259" key="4">
    <source>
        <dbReference type="PROSITE" id="PS00036"/>
    </source>
</evidence>
<evidence type="ECO:0000256" key="2">
    <source>
        <dbReference type="ARBA" id="ARBA00023242"/>
    </source>
</evidence>
<dbReference type="CDD" id="cd14688">
    <property type="entry name" value="bZIP_YAP"/>
    <property type="match status" value="1"/>
</dbReference>
<feature type="region of interest" description="Disordered" evidence="3">
    <location>
        <begin position="102"/>
        <end position="143"/>
    </location>
</feature>
<dbReference type="InterPro" id="IPR050936">
    <property type="entry name" value="AP-1-like"/>
</dbReference>
<feature type="compositionally biased region" description="Low complexity" evidence="3">
    <location>
        <begin position="11"/>
        <end position="25"/>
    </location>
</feature>
<feature type="compositionally biased region" description="Basic and acidic residues" evidence="3">
    <location>
        <begin position="32"/>
        <end position="56"/>
    </location>
</feature>
<dbReference type="InterPro" id="IPR046347">
    <property type="entry name" value="bZIP_sf"/>
</dbReference>
<keyword evidence="2" id="KW-0539">Nucleus</keyword>
<evidence type="ECO:0000256" key="3">
    <source>
        <dbReference type="SAM" id="MobiDB-lite"/>
    </source>
</evidence>
<gene>
    <name evidence="5" type="ORF">CVT26_015729</name>
</gene>
<dbReference type="InParanoid" id="A0A409VFJ2"/>
<dbReference type="GO" id="GO:0000976">
    <property type="term" value="F:transcription cis-regulatory region binding"/>
    <property type="evidence" value="ECO:0007669"/>
    <property type="project" value="InterPro"/>
</dbReference>
<feature type="compositionally biased region" description="Pro residues" evidence="3">
    <location>
        <begin position="1"/>
        <end position="10"/>
    </location>
</feature>
<reference evidence="5 6" key="1">
    <citation type="journal article" date="2018" name="Evol. Lett.">
        <title>Horizontal gene cluster transfer increased hallucinogenic mushroom diversity.</title>
        <authorList>
            <person name="Reynolds H.T."/>
            <person name="Vijayakumar V."/>
            <person name="Gluck-Thaler E."/>
            <person name="Korotkin H.B."/>
            <person name="Matheny P.B."/>
            <person name="Slot J.C."/>
        </authorList>
    </citation>
    <scope>NUCLEOTIDE SEQUENCE [LARGE SCALE GENOMIC DNA]</scope>
    <source>
        <strain evidence="5 6">SRW20</strain>
    </source>
</reference>
<comment type="caution">
    <text evidence="5">The sequence shown here is derived from an EMBL/GenBank/DDBJ whole genome shotgun (WGS) entry which is preliminary data.</text>
</comment>
<dbReference type="AlphaFoldDB" id="A0A409VFJ2"/>
<evidence type="ECO:0000313" key="6">
    <source>
        <dbReference type="Proteomes" id="UP000284706"/>
    </source>
</evidence>
<feature type="compositionally biased region" description="Low complexity" evidence="3">
    <location>
        <begin position="102"/>
        <end position="116"/>
    </location>
</feature>
<dbReference type="EMBL" id="NHYE01005659">
    <property type="protein sequence ID" value="PPQ65020.1"/>
    <property type="molecule type" value="Genomic_DNA"/>
</dbReference>
<proteinExistence type="predicted"/>
<evidence type="ECO:0000313" key="5">
    <source>
        <dbReference type="EMBL" id="PPQ65020.1"/>
    </source>
</evidence>
<evidence type="ECO:0000256" key="1">
    <source>
        <dbReference type="ARBA" id="ARBA00004123"/>
    </source>
</evidence>
<protein>
    <recommendedName>
        <fullName evidence="4">BZIP domain-containing protein</fullName>
    </recommendedName>
</protein>
<sequence>MQQQQQPPPSQQQQQGQAGNQNAGSRTLSTSKRAEQNRKAQRAFRERRDQHVKALESRSQLLDAALASADEANRRWEECRALVDQLRVENAALRAALSQAQLLPPNLNAPQAQQQQEEPKKQDSSPENKPDGPDGAPDQQSLS</sequence>
<dbReference type="GO" id="GO:0090575">
    <property type="term" value="C:RNA polymerase II transcription regulator complex"/>
    <property type="evidence" value="ECO:0007669"/>
    <property type="project" value="TreeGrafter"/>
</dbReference>
<feature type="compositionally biased region" description="Basic and acidic residues" evidence="3">
    <location>
        <begin position="117"/>
        <end position="132"/>
    </location>
</feature>
<dbReference type="InterPro" id="IPR004827">
    <property type="entry name" value="bZIP"/>
</dbReference>
<dbReference type="SUPFAM" id="SSF57959">
    <property type="entry name" value="Leucine zipper domain"/>
    <property type="match status" value="1"/>
</dbReference>
<feature type="domain" description="BZIP" evidence="4">
    <location>
        <begin position="32"/>
        <end position="47"/>
    </location>
</feature>
<feature type="region of interest" description="Disordered" evidence="3">
    <location>
        <begin position="1"/>
        <end position="60"/>
    </location>
</feature>
<dbReference type="GO" id="GO:0001228">
    <property type="term" value="F:DNA-binding transcription activator activity, RNA polymerase II-specific"/>
    <property type="evidence" value="ECO:0007669"/>
    <property type="project" value="TreeGrafter"/>
</dbReference>
<keyword evidence="6" id="KW-1185">Reference proteome</keyword>
<dbReference type="Proteomes" id="UP000284706">
    <property type="component" value="Unassembled WGS sequence"/>
</dbReference>
<name>A0A409VFJ2_9AGAR</name>
<dbReference type="STRING" id="231916.A0A409VFJ2"/>
<dbReference type="PROSITE" id="PS00036">
    <property type="entry name" value="BZIP_BASIC"/>
    <property type="match status" value="1"/>
</dbReference>
<accession>A0A409VFJ2</accession>
<dbReference type="Gene3D" id="1.20.5.170">
    <property type="match status" value="1"/>
</dbReference>
<dbReference type="PANTHER" id="PTHR40621:SF6">
    <property type="entry name" value="AP-1-LIKE TRANSCRIPTION FACTOR YAP1-RELATED"/>
    <property type="match status" value="1"/>
</dbReference>